<dbReference type="Proteomes" id="UP001157006">
    <property type="component" value="Chromosome 5"/>
</dbReference>
<accession>A0AAV1AWK9</accession>
<reference evidence="1 2" key="1">
    <citation type="submission" date="2023-01" db="EMBL/GenBank/DDBJ databases">
        <authorList>
            <person name="Kreplak J."/>
        </authorList>
    </citation>
    <scope>NUCLEOTIDE SEQUENCE [LARGE SCALE GENOMIC DNA]</scope>
</reference>
<gene>
    <name evidence="1" type="ORF">VFH_V054960</name>
</gene>
<dbReference type="EMBL" id="OX451740">
    <property type="protein sequence ID" value="CAI8612872.1"/>
    <property type="molecule type" value="Genomic_DNA"/>
</dbReference>
<keyword evidence="2" id="KW-1185">Reference proteome</keyword>
<name>A0AAV1AWK9_VICFA</name>
<evidence type="ECO:0000313" key="1">
    <source>
        <dbReference type="EMBL" id="CAI8612872.1"/>
    </source>
</evidence>
<proteinExistence type="predicted"/>
<dbReference type="AlphaFoldDB" id="A0AAV1AWK9"/>
<organism evidence="1 2">
    <name type="scientific">Vicia faba</name>
    <name type="common">Broad bean</name>
    <name type="synonym">Faba vulgaris</name>
    <dbReference type="NCBI Taxonomy" id="3906"/>
    <lineage>
        <taxon>Eukaryota</taxon>
        <taxon>Viridiplantae</taxon>
        <taxon>Streptophyta</taxon>
        <taxon>Embryophyta</taxon>
        <taxon>Tracheophyta</taxon>
        <taxon>Spermatophyta</taxon>
        <taxon>Magnoliopsida</taxon>
        <taxon>eudicotyledons</taxon>
        <taxon>Gunneridae</taxon>
        <taxon>Pentapetalae</taxon>
        <taxon>rosids</taxon>
        <taxon>fabids</taxon>
        <taxon>Fabales</taxon>
        <taxon>Fabaceae</taxon>
        <taxon>Papilionoideae</taxon>
        <taxon>50 kb inversion clade</taxon>
        <taxon>NPAAA clade</taxon>
        <taxon>Hologalegina</taxon>
        <taxon>IRL clade</taxon>
        <taxon>Fabeae</taxon>
        <taxon>Vicia</taxon>
    </lineage>
</organism>
<protein>
    <submittedName>
        <fullName evidence="1">Uncharacterized protein</fullName>
    </submittedName>
</protein>
<sequence>MAQKKKLKKNNDYGIIIHIQVSSYISGVLIDQKHNSLFDIGVHLGQFNLLHKMYVSDISLHNTPHVVKYDLDDVGNYATDKDDVIKKGDYVEVEDFPFANIMKRIMENLTKYNDKGKQEKDHVVINVGDNIDYVVNDSINIDEGFIPMSDEVHDGTEPINEGVTKDVDLCKRSKNKSNTIIYGNNISINVSIASLYDMYFHYEESVLNCILAESSCTQLLWSNQMLKDVIKDGNENFNQVVPNNRYDMLVNEFPTQRKDE</sequence>
<evidence type="ECO:0000313" key="2">
    <source>
        <dbReference type="Proteomes" id="UP001157006"/>
    </source>
</evidence>